<protein>
    <submittedName>
        <fullName evidence="1">Uncharacterized protein</fullName>
    </submittedName>
</protein>
<reference evidence="1 2" key="1">
    <citation type="journal article" date="2019" name="Int. J. Syst. Evol. Microbiol.">
        <title>The Global Catalogue of Microorganisms (GCM) 10K type strain sequencing project: providing services to taxonomists for standard genome sequencing and annotation.</title>
        <authorList>
            <consortium name="The Broad Institute Genomics Platform"/>
            <consortium name="The Broad Institute Genome Sequencing Center for Infectious Disease"/>
            <person name="Wu L."/>
            <person name="Ma J."/>
        </authorList>
    </citation>
    <scope>NUCLEOTIDE SEQUENCE [LARGE SCALE GENOMIC DNA]</scope>
    <source>
        <strain evidence="1 2">JCM 12774</strain>
    </source>
</reference>
<proteinExistence type="predicted"/>
<accession>A0ABN0YBP0</accession>
<organism evidence="1 2">
    <name type="scientific">Paenibacillus motobuensis</name>
    <dbReference type="NCBI Taxonomy" id="295324"/>
    <lineage>
        <taxon>Bacteria</taxon>
        <taxon>Bacillati</taxon>
        <taxon>Bacillota</taxon>
        <taxon>Bacilli</taxon>
        <taxon>Bacillales</taxon>
        <taxon>Paenibacillaceae</taxon>
        <taxon>Paenibacillus</taxon>
    </lineage>
</organism>
<evidence type="ECO:0000313" key="1">
    <source>
        <dbReference type="EMBL" id="GAA0390184.1"/>
    </source>
</evidence>
<dbReference type="EMBL" id="BAAACX010000009">
    <property type="protein sequence ID" value="GAA0390184.1"/>
    <property type="molecule type" value="Genomic_DNA"/>
</dbReference>
<dbReference type="Proteomes" id="UP001500340">
    <property type="component" value="Unassembled WGS sequence"/>
</dbReference>
<dbReference type="RefSeq" id="WP_343860812.1">
    <property type="nucleotide sequence ID" value="NZ_BAAACX010000009.1"/>
</dbReference>
<evidence type="ECO:0000313" key="2">
    <source>
        <dbReference type="Proteomes" id="UP001500340"/>
    </source>
</evidence>
<name>A0ABN0YBP0_9BACL</name>
<gene>
    <name evidence="1" type="ORF">GCM10008933_21350</name>
</gene>
<sequence>MGVNVIQCLTVVSNPTRIFEVGTELGGREVIEIKQVGYEHDNGVFSEFHVLDENNELIASIENCPVILDWKVIVEDGPAEVANGRDYGNDLGRAAV</sequence>
<keyword evidence="2" id="KW-1185">Reference proteome</keyword>
<comment type="caution">
    <text evidence="1">The sequence shown here is derived from an EMBL/GenBank/DDBJ whole genome shotgun (WGS) entry which is preliminary data.</text>
</comment>